<dbReference type="RefSeq" id="WP_330157936.1">
    <property type="nucleotide sequence ID" value="NZ_BAAAJA010000031.1"/>
</dbReference>
<feature type="region of interest" description="Disordered" evidence="5">
    <location>
        <begin position="69"/>
        <end position="106"/>
    </location>
</feature>
<dbReference type="Pfam" id="PF09685">
    <property type="entry name" value="MamF_MmsF"/>
    <property type="match status" value="1"/>
</dbReference>
<keyword evidence="2 6" id="KW-0812">Transmembrane</keyword>
<organism evidence="8 9">
    <name type="scientific">Nocardiopsis tropica</name>
    <dbReference type="NCBI Taxonomy" id="109330"/>
    <lineage>
        <taxon>Bacteria</taxon>
        <taxon>Bacillati</taxon>
        <taxon>Actinomycetota</taxon>
        <taxon>Actinomycetes</taxon>
        <taxon>Streptosporangiales</taxon>
        <taxon>Nocardiopsidaceae</taxon>
        <taxon>Nocardiopsis</taxon>
    </lineage>
</organism>
<name>A0ABU7KNZ7_9ACTN</name>
<reference evidence="8 9" key="1">
    <citation type="submission" date="2023-07" db="EMBL/GenBank/DDBJ databases">
        <authorList>
            <person name="Girao M."/>
            <person name="Carvalho M.F."/>
        </authorList>
    </citation>
    <scope>NUCLEOTIDE SEQUENCE [LARGE SCALE GENOMIC DNA]</scope>
    <source>
        <strain evidence="8 9">66/93</strain>
    </source>
</reference>
<evidence type="ECO:0000256" key="6">
    <source>
        <dbReference type="SAM" id="Phobius"/>
    </source>
</evidence>
<feature type="region of interest" description="Disordered" evidence="5">
    <location>
        <begin position="1"/>
        <end position="24"/>
    </location>
</feature>
<comment type="subcellular location">
    <subcellularLocation>
        <location evidence="1">Membrane</location>
        <topology evidence="1">Multi-pass membrane protein</topology>
    </subcellularLocation>
</comment>
<evidence type="ECO:0000259" key="7">
    <source>
        <dbReference type="Pfam" id="PF08044"/>
    </source>
</evidence>
<evidence type="ECO:0000256" key="2">
    <source>
        <dbReference type="ARBA" id="ARBA00022692"/>
    </source>
</evidence>
<feature type="transmembrane region" description="Helical" evidence="6">
    <location>
        <begin position="155"/>
        <end position="172"/>
    </location>
</feature>
<evidence type="ECO:0000256" key="3">
    <source>
        <dbReference type="ARBA" id="ARBA00022989"/>
    </source>
</evidence>
<comment type="caution">
    <text evidence="8">The sequence shown here is derived from an EMBL/GenBank/DDBJ whole genome shotgun (WGS) entry which is preliminary data.</text>
</comment>
<gene>
    <name evidence="8" type="ORF">Q8A49_09560</name>
</gene>
<evidence type="ECO:0000313" key="9">
    <source>
        <dbReference type="Proteomes" id="UP001348641"/>
    </source>
</evidence>
<keyword evidence="4 6" id="KW-0472">Membrane</keyword>
<feature type="transmembrane region" description="Helical" evidence="6">
    <location>
        <begin position="178"/>
        <end position="198"/>
    </location>
</feature>
<proteinExistence type="predicted"/>
<evidence type="ECO:0000256" key="5">
    <source>
        <dbReference type="SAM" id="MobiDB-lite"/>
    </source>
</evidence>
<feature type="compositionally biased region" description="Low complexity" evidence="5">
    <location>
        <begin position="74"/>
        <end position="88"/>
    </location>
</feature>
<dbReference type="Pfam" id="PF08044">
    <property type="entry name" value="DUF1707"/>
    <property type="match status" value="1"/>
</dbReference>
<dbReference type="Proteomes" id="UP001348641">
    <property type="component" value="Unassembled WGS sequence"/>
</dbReference>
<evidence type="ECO:0000256" key="1">
    <source>
        <dbReference type="ARBA" id="ARBA00004141"/>
    </source>
</evidence>
<dbReference type="InterPro" id="IPR012551">
    <property type="entry name" value="DUF1707_SHOCT-like"/>
</dbReference>
<dbReference type="EMBL" id="JAUUCC010000019">
    <property type="protein sequence ID" value="MEE2050744.1"/>
    <property type="molecule type" value="Genomic_DNA"/>
</dbReference>
<feature type="domain" description="DUF1707" evidence="7">
    <location>
        <begin position="20"/>
        <end position="71"/>
    </location>
</feature>
<accession>A0ABU7KNZ7</accession>
<evidence type="ECO:0000313" key="8">
    <source>
        <dbReference type="EMBL" id="MEE2050744.1"/>
    </source>
</evidence>
<keyword evidence="3 6" id="KW-1133">Transmembrane helix</keyword>
<evidence type="ECO:0000256" key="4">
    <source>
        <dbReference type="ARBA" id="ARBA00023136"/>
    </source>
</evidence>
<sequence length="213" mass="22764">MQDPQYPARRPWEPQAQPQIRLTDAQRDSVIQVLQEAFSQGQLDEEELDERTGKAMKAKFGADLAPLTEDLGVAPQGSPAGSGASPSGSPGGGGGQRPGPKEPLPSTPVERVVAAVAHGGNYLFPVVAPLVLFLASDKISPYVRRQAMESLNFQLFCLVGGIASLLLAWLVLPIVVVVAIALGWAVLPVIASVASLTGRNWRYPTPYRFLKDD</sequence>
<dbReference type="InterPro" id="IPR019109">
    <property type="entry name" value="MamF_MmsF"/>
</dbReference>
<protein>
    <submittedName>
        <fullName evidence="8">DUF1707 and DUF4870 domain-containing protein</fullName>
    </submittedName>
</protein>